<organism evidence="1">
    <name type="scientific">Nothobranchius korthausae</name>
    <dbReference type="NCBI Taxonomy" id="1143690"/>
    <lineage>
        <taxon>Eukaryota</taxon>
        <taxon>Metazoa</taxon>
        <taxon>Chordata</taxon>
        <taxon>Craniata</taxon>
        <taxon>Vertebrata</taxon>
        <taxon>Euteleostomi</taxon>
        <taxon>Actinopterygii</taxon>
        <taxon>Neopterygii</taxon>
        <taxon>Teleostei</taxon>
        <taxon>Neoteleostei</taxon>
        <taxon>Acanthomorphata</taxon>
        <taxon>Ovalentaria</taxon>
        <taxon>Atherinomorphae</taxon>
        <taxon>Cyprinodontiformes</taxon>
        <taxon>Nothobranchiidae</taxon>
        <taxon>Nothobranchius</taxon>
    </lineage>
</organism>
<accession>A0A1A8G1X1</accession>
<name>A0A1A8G1X1_9TELE</name>
<feature type="non-terminal residue" evidence="1">
    <location>
        <position position="1"/>
    </location>
</feature>
<dbReference type="AlphaFoldDB" id="A0A1A8G1X1"/>
<feature type="non-terminal residue" evidence="1">
    <location>
        <position position="144"/>
    </location>
</feature>
<dbReference type="EMBL" id="HAEB01017837">
    <property type="protein sequence ID" value="SBQ64364.1"/>
    <property type="molecule type" value="Transcribed_RNA"/>
</dbReference>
<protein>
    <submittedName>
        <fullName evidence="1">Uncharacterized protein</fullName>
    </submittedName>
</protein>
<gene>
    <name evidence="1" type="primary">Nfu_g_1_009111</name>
</gene>
<evidence type="ECO:0000313" key="1">
    <source>
        <dbReference type="EMBL" id="SBQ64364.1"/>
    </source>
</evidence>
<proteinExistence type="predicted"/>
<reference evidence="1" key="1">
    <citation type="submission" date="2016-05" db="EMBL/GenBank/DDBJ databases">
        <authorList>
            <person name="Lavstsen T."/>
            <person name="Jespersen J.S."/>
        </authorList>
    </citation>
    <scope>NUCLEOTIDE SEQUENCE</scope>
    <source>
        <tissue evidence="1">Brain</tissue>
    </source>
</reference>
<sequence>KAIYFCVILVLSNDTDFPSFYCSHLLIVIVSTKRRKKILLFKPLFPIVVLIMNEKKIECEIDRVVLHLQYRSVVVYQSIYIPTLTYGHKLWVVTERMRLWIQEAKISFLCRASGLSLRDRVRSPVIREGLRVHPLLLSEGEALD</sequence>
<reference evidence="1" key="2">
    <citation type="submission" date="2016-06" db="EMBL/GenBank/DDBJ databases">
        <title>The genome of a short-lived fish provides insights into sex chromosome evolution and the genetic control of aging.</title>
        <authorList>
            <person name="Reichwald K."/>
            <person name="Felder M."/>
            <person name="Petzold A."/>
            <person name="Koch P."/>
            <person name="Groth M."/>
            <person name="Platzer M."/>
        </authorList>
    </citation>
    <scope>NUCLEOTIDE SEQUENCE</scope>
    <source>
        <tissue evidence="1">Brain</tissue>
    </source>
</reference>